<keyword evidence="2" id="KW-0028">Amino-acid biosynthesis</keyword>
<dbReference type="GO" id="GO:0004764">
    <property type="term" value="F:shikimate 3-dehydrogenase (NADP+) activity"/>
    <property type="evidence" value="ECO:0007669"/>
    <property type="project" value="InterPro"/>
</dbReference>
<evidence type="ECO:0000256" key="3">
    <source>
        <dbReference type="SAM" id="MobiDB-lite"/>
    </source>
</evidence>
<dbReference type="Pfam" id="PF01966">
    <property type="entry name" value="HD"/>
    <property type="match status" value="1"/>
</dbReference>
<dbReference type="InterPro" id="IPR036291">
    <property type="entry name" value="NAD(P)-bd_dom_sf"/>
</dbReference>
<evidence type="ECO:0000259" key="4">
    <source>
        <dbReference type="Pfam" id="PF01966"/>
    </source>
</evidence>
<gene>
    <name evidence="7" type="ORF">H9968_01330</name>
</gene>
<dbReference type="InterPro" id="IPR041121">
    <property type="entry name" value="SDH_C"/>
</dbReference>
<comment type="pathway">
    <text evidence="1">Metabolic intermediate biosynthesis; chorismate biosynthesis; chorismate from D-erythrose 4-phosphate and phosphoenolpyruvate: step 4/7.</text>
</comment>
<evidence type="ECO:0000313" key="7">
    <source>
        <dbReference type="EMBL" id="HIZ38559.1"/>
    </source>
</evidence>
<dbReference type="Pfam" id="PF08501">
    <property type="entry name" value="Shikimate_dh_N"/>
    <property type="match status" value="1"/>
</dbReference>
<dbReference type="Pfam" id="PF18317">
    <property type="entry name" value="SDH_C"/>
    <property type="match status" value="1"/>
</dbReference>
<proteinExistence type="predicted"/>
<keyword evidence="2" id="KW-0057">Aromatic amino acid biosynthesis</keyword>
<dbReference type="InterPro" id="IPR003607">
    <property type="entry name" value="HD/PDEase_dom"/>
</dbReference>
<dbReference type="InterPro" id="IPR022893">
    <property type="entry name" value="Shikimate_DH_fam"/>
</dbReference>
<dbReference type="GO" id="GO:0009073">
    <property type="term" value="P:aromatic amino acid family biosynthetic process"/>
    <property type="evidence" value="ECO:0007669"/>
    <property type="project" value="UniProtKB-KW"/>
</dbReference>
<dbReference type="InterPro" id="IPR013708">
    <property type="entry name" value="Shikimate_DH-bd_N"/>
</dbReference>
<dbReference type="Proteomes" id="UP000824049">
    <property type="component" value="Unassembled WGS sequence"/>
</dbReference>
<dbReference type="SUPFAM" id="SSF109604">
    <property type="entry name" value="HD-domain/PDEase-like"/>
    <property type="match status" value="1"/>
</dbReference>
<name>A0A9D2J7J1_9FIRM</name>
<dbReference type="EMBL" id="DXBR01000014">
    <property type="protein sequence ID" value="HIZ38559.1"/>
    <property type="molecule type" value="Genomic_DNA"/>
</dbReference>
<dbReference type="Gene3D" id="3.40.50.10860">
    <property type="entry name" value="Leucine Dehydrogenase, chain A, domain 1"/>
    <property type="match status" value="2"/>
</dbReference>
<organism evidence="7 8">
    <name type="scientific">Candidatus Anaerobutyricum stercoris</name>
    <dbReference type="NCBI Taxonomy" id="2838457"/>
    <lineage>
        <taxon>Bacteria</taxon>
        <taxon>Bacillati</taxon>
        <taxon>Bacillota</taxon>
        <taxon>Clostridia</taxon>
        <taxon>Lachnospirales</taxon>
        <taxon>Lachnospiraceae</taxon>
        <taxon>Anaerobutyricum</taxon>
    </lineage>
</organism>
<evidence type="ECO:0000259" key="6">
    <source>
        <dbReference type="Pfam" id="PF18317"/>
    </source>
</evidence>
<evidence type="ECO:0000313" key="8">
    <source>
        <dbReference type="Proteomes" id="UP000824049"/>
    </source>
</evidence>
<dbReference type="Gene3D" id="3.40.50.720">
    <property type="entry name" value="NAD(P)-binding Rossmann-like Domain"/>
    <property type="match status" value="2"/>
</dbReference>
<feature type="domain" description="HD" evidence="4">
    <location>
        <begin position="358"/>
        <end position="451"/>
    </location>
</feature>
<reference evidence="7" key="2">
    <citation type="submission" date="2021-04" db="EMBL/GenBank/DDBJ databases">
        <authorList>
            <person name="Gilroy R."/>
        </authorList>
    </citation>
    <scope>NUCLEOTIDE SEQUENCE</scope>
    <source>
        <strain evidence="7">CHK179-28034</strain>
    </source>
</reference>
<evidence type="ECO:0000256" key="1">
    <source>
        <dbReference type="ARBA" id="ARBA00004871"/>
    </source>
</evidence>
<dbReference type="InterPro" id="IPR046346">
    <property type="entry name" value="Aminoacid_DH-like_N_sf"/>
</dbReference>
<sequence length="503" mass="55349">MEKTYRTDLTCFLGDEEKESVEGTLMGVMMEAGFRAQELPFRHAAFSIKEGGLKRAMDAVRCLGIRGAYLAPVHRADVLSCLDELSAAARLTGQVNAVFSLDGRLVGENTGGKGFVTSLMEEGIILTGKTLTILGTGDAARAAAVEAALSGISRIYITGKDEEQGQTLARLLTEHTRTEASYIFRAEGEATRIPEDTDIVLRAEAKQLEEAGPQPEEKLRMEEEQDSPAPGEDQHQLPAEDDGAIKSGTECSGIRSHMIVCDMALSPRKTAFLKQAEACGAKTVGGLEMFVNQAVLTYSLWTEHIAPRDIFYDAALRALDPEDGQEDGGAEPAAETAEAADRRLIEKMMDYYAGDPKRIQHFLKVYTFAKMIGEEEALPPEELFVLRTAAIVHDIGIRVSEEKYGSSAGKYQEKEGPAVAEPLLLSCGYEEEVIDRVLFLIANHHTYDRIEGADYQILVEADFLVNLYEDGCSRETAENVKRNIFRTKAGIRCLEQMYLNIQK</sequence>
<comment type="caution">
    <text evidence="7">The sequence shown here is derived from an EMBL/GenBank/DDBJ whole genome shotgun (WGS) entry which is preliminary data.</text>
</comment>
<accession>A0A9D2J7J1</accession>
<protein>
    <submittedName>
        <fullName evidence="7">HD domain-containing protein</fullName>
    </submittedName>
</protein>
<feature type="compositionally biased region" description="Basic and acidic residues" evidence="3">
    <location>
        <begin position="209"/>
        <end position="222"/>
    </location>
</feature>
<reference evidence="7" key="1">
    <citation type="journal article" date="2021" name="PeerJ">
        <title>Extensive microbial diversity within the chicken gut microbiome revealed by metagenomics and culture.</title>
        <authorList>
            <person name="Gilroy R."/>
            <person name="Ravi A."/>
            <person name="Getino M."/>
            <person name="Pursley I."/>
            <person name="Horton D.L."/>
            <person name="Alikhan N.F."/>
            <person name="Baker D."/>
            <person name="Gharbi K."/>
            <person name="Hall N."/>
            <person name="Watson M."/>
            <person name="Adriaenssens E.M."/>
            <person name="Foster-Nyarko E."/>
            <person name="Jarju S."/>
            <person name="Secka A."/>
            <person name="Antonio M."/>
            <person name="Oren A."/>
            <person name="Chaudhuri R.R."/>
            <person name="La Ragione R."/>
            <person name="Hildebrand F."/>
            <person name="Pallen M.J."/>
        </authorList>
    </citation>
    <scope>NUCLEOTIDE SEQUENCE</scope>
    <source>
        <strain evidence="7">CHK179-28034</strain>
    </source>
</reference>
<dbReference type="Gene3D" id="1.10.3210.10">
    <property type="entry name" value="Hypothetical protein af1432"/>
    <property type="match status" value="1"/>
</dbReference>
<dbReference type="PANTHER" id="PTHR21089:SF1">
    <property type="entry name" value="BIFUNCTIONAL 3-DEHYDROQUINATE DEHYDRATASE_SHIKIMATE DEHYDROGENASE, CHLOROPLASTIC"/>
    <property type="match status" value="1"/>
</dbReference>
<dbReference type="AlphaFoldDB" id="A0A9D2J7J1"/>
<dbReference type="CDD" id="cd00077">
    <property type="entry name" value="HDc"/>
    <property type="match status" value="1"/>
</dbReference>
<dbReference type="GO" id="GO:0019632">
    <property type="term" value="P:shikimate metabolic process"/>
    <property type="evidence" value="ECO:0007669"/>
    <property type="project" value="TreeGrafter"/>
</dbReference>
<dbReference type="PANTHER" id="PTHR21089">
    <property type="entry name" value="SHIKIMATE DEHYDROGENASE"/>
    <property type="match status" value="1"/>
</dbReference>
<dbReference type="SUPFAM" id="SSF53223">
    <property type="entry name" value="Aminoacid dehydrogenase-like, N-terminal domain"/>
    <property type="match status" value="1"/>
</dbReference>
<dbReference type="InterPro" id="IPR006674">
    <property type="entry name" value="HD_domain"/>
</dbReference>
<feature type="region of interest" description="Disordered" evidence="3">
    <location>
        <begin position="209"/>
        <end position="246"/>
    </location>
</feature>
<feature type="domain" description="SDH C-terminal" evidence="6">
    <location>
        <begin position="286"/>
        <end position="316"/>
    </location>
</feature>
<evidence type="ECO:0000259" key="5">
    <source>
        <dbReference type="Pfam" id="PF08501"/>
    </source>
</evidence>
<dbReference type="SUPFAM" id="SSF51735">
    <property type="entry name" value="NAD(P)-binding Rossmann-fold domains"/>
    <property type="match status" value="2"/>
</dbReference>
<dbReference type="GO" id="GO:0009423">
    <property type="term" value="P:chorismate biosynthetic process"/>
    <property type="evidence" value="ECO:0007669"/>
    <property type="project" value="TreeGrafter"/>
</dbReference>
<evidence type="ECO:0000256" key="2">
    <source>
        <dbReference type="ARBA" id="ARBA00023141"/>
    </source>
</evidence>
<feature type="domain" description="Shikimate dehydrogenase substrate binding N-terminal" evidence="5">
    <location>
        <begin position="28"/>
        <end position="98"/>
    </location>
</feature>